<dbReference type="Gene3D" id="1.10.10.10">
    <property type="entry name" value="Winged helix-like DNA-binding domain superfamily/Winged helix DNA-binding domain"/>
    <property type="match status" value="1"/>
</dbReference>
<dbReference type="Pfam" id="PF00126">
    <property type="entry name" value="HTH_1"/>
    <property type="match status" value="1"/>
</dbReference>
<dbReference type="GO" id="GO:2000142">
    <property type="term" value="P:regulation of DNA-templated transcription initiation"/>
    <property type="evidence" value="ECO:0007669"/>
    <property type="project" value="TreeGrafter"/>
</dbReference>
<comment type="similarity">
    <text evidence="2">Belongs to the LysR transcriptional regulatory family.</text>
</comment>
<evidence type="ECO:0000256" key="1">
    <source>
        <dbReference type="ARBA" id="ARBA00003502"/>
    </source>
</evidence>
<dbReference type="Proteomes" id="UP000298225">
    <property type="component" value="Unassembled WGS sequence"/>
</dbReference>
<reference evidence="8 11" key="1">
    <citation type="submission" date="2019-03" db="EMBL/GenBank/DDBJ databases">
        <title>Bradyrhizobium strains diversity isolated from Chamaecrista fasciculata.</title>
        <authorList>
            <person name="Urquiaga M.C.O."/>
            <person name="Hungria M."/>
            <person name="Delamuta J.R.M."/>
        </authorList>
    </citation>
    <scope>NUCLEOTIDE SEQUENCE [LARGE SCALE GENOMIC DNA]</scope>
    <source>
        <strain evidence="8 11">CNPSo 3424</strain>
    </source>
</reference>
<dbReference type="InterPro" id="IPR036388">
    <property type="entry name" value="WH-like_DNA-bd_sf"/>
</dbReference>
<accession>A0A4Y9NHJ9</accession>
<dbReference type="PROSITE" id="PS50931">
    <property type="entry name" value="HTH_LYSR"/>
    <property type="match status" value="1"/>
</dbReference>
<evidence type="ECO:0000313" key="10">
    <source>
        <dbReference type="Proteomes" id="UP000297700"/>
    </source>
</evidence>
<dbReference type="SUPFAM" id="SSF53850">
    <property type="entry name" value="Periplasmic binding protein-like II"/>
    <property type="match status" value="1"/>
</dbReference>
<gene>
    <name evidence="9" type="ORF">E4K64_38795</name>
    <name evidence="8" type="ORF">E4K66_39225</name>
</gene>
<dbReference type="OrthoDB" id="8479357at2"/>
<evidence type="ECO:0000313" key="11">
    <source>
        <dbReference type="Proteomes" id="UP000298225"/>
    </source>
</evidence>
<dbReference type="Proteomes" id="UP000297700">
    <property type="component" value="Unassembled WGS sequence"/>
</dbReference>
<reference evidence="9 10" key="2">
    <citation type="submission" date="2019-03" db="EMBL/GenBank/DDBJ databases">
        <title>Bradyrhizobium strains diversity.</title>
        <authorList>
            <person name="Urquiaga M.C.O."/>
            <person name="Hungria M."/>
            <person name="Delamuta J.R.M."/>
            <person name="Klepa M.S."/>
        </authorList>
    </citation>
    <scope>NUCLEOTIDE SEQUENCE [LARGE SCALE GENOMIC DNA]</scope>
    <source>
        <strain evidence="9 10">CNPSo 3426</strain>
    </source>
</reference>
<sequence length="331" mass="35376">MSSSFMQLRHLRYFTSIVDAGSFCQAAVTIHVAQPALSQQMAALEAELGVVLLHRSVRGVRPTREGLVFYREATSILQKVDELRSVIRSTAGKPEVAVRLGMSSALAAPFACALMEASRTALPEVRLHLVTGDSLQMKPLIASGALDICAVLEDEPTSGVTRQPLFQQRLHLVRPPDTGEVAPAVSLEEMAELPLVLPTRPNTIRNALDRTFEVAGVMPNCVAEVDTFASALSFVRAGLANAILPKGDIPDIPGHEALRPVVIDPPIHMTACLISSGDLASAAEAVSALLIAQVGKVLRAGCELIAMPDLDSKGKAQTVAERQFGGRRFTY</sequence>
<evidence type="ECO:0000256" key="5">
    <source>
        <dbReference type="ARBA" id="ARBA00023159"/>
    </source>
</evidence>
<protein>
    <submittedName>
        <fullName evidence="8">LysR family transcriptional regulator</fullName>
    </submittedName>
</protein>
<dbReference type="EMBL" id="SPQS01000067">
    <property type="protein sequence ID" value="TFV67144.1"/>
    <property type="molecule type" value="Genomic_DNA"/>
</dbReference>
<keyword evidence="5" id="KW-0010">Activator</keyword>
<proteinExistence type="inferred from homology"/>
<evidence type="ECO:0000313" key="9">
    <source>
        <dbReference type="EMBL" id="TFV67144.1"/>
    </source>
</evidence>
<dbReference type="Pfam" id="PF03466">
    <property type="entry name" value="LysR_substrate"/>
    <property type="match status" value="1"/>
</dbReference>
<dbReference type="PANTHER" id="PTHR30293">
    <property type="entry name" value="TRANSCRIPTIONAL REGULATORY PROTEIN NAC-RELATED"/>
    <property type="match status" value="1"/>
</dbReference>
<evidence type="ECO:0000259" key="7">
    <source>
        <dbReference type="PROSITE" id="PS50931"/>
    </source>
</evidence>
<dbReference type="RefSeq" id="WP_135167592.1">
    <property type="nucleotide sequence ID" value="NZ_SPQS01000067.1"/>
</dbReference>
<comment type="caution">
    <text evidence="8">The sequence shown here is derived from an EMBL/GenBank/DDBJ whole genome shotgun (WGS) entry which is preliminary data.</text>
</comment>
<evidence type="ECO:0000256" key="6">
    <source>
        <dbReference type="ARBA" id="ARBA00023163"/>
    </source>
</evidence>
<dbReference type="InterPro" id="IPR005119">
    <property type="entry name" value="LysR_subst-bd"/>
</dbReference>
<comment type="function">
    <text evidence="1">NodD regulates the expression of the nodABCFE genes which encode other nodulation proteins. NodD is also a negative regulator of its own expression. Binds flavonoids as inducers.</text>
</comment>
<dbReference type="InterPro" id="IPR036390">
    <property type="entry name" value="WH_DNA-bd_sf"/>
</dbReference>
<evidence type="ECO:0000256" key="2">
    <source>
        <dbReference type="ARBA" id="ARBA00009437"/>
    </source>
</evidence>
<dbReference type="GO" id="GO:0003700">
    <property type="term" value="F:DNA-binding transcription factor activity"/>
    <property type="evidence" value="ECO:0007669"/>
    <property type="project" value="InterPro"/>
</dbReference>
<keyword evidence="3" id="KW-0805">Transcription regulation</keyword>
<dbReference type="GO" id="GO:0003677">
    <property type="term" value="F:DNA binding"/>
    <property type="evidence" value="ECO:0007669"/>
    <property type="project" value="UniProtKB-KW"/>
</dbReference>
<feature type="domain" description="HTH lysR-type" evidence="7">
    <location>
        <begin position="6"/>
        <end position="63"/>
    </location>
</feature>
<name>A0A4Y9KSZ7_9BRAD</name>
<keyword evidence="6" id="KW-0804">Transcription</keyword>
<evidence type="ECO:0000313" key="8">
    <source>
        <dbReference type="EMBL" id="TFV28175.1"/>
    </source>
</evidence>
<dbReference type="Gene3D" id="3.40.190.290">
    <property type="match status" value="1"/>
</dbReference>
<dbReference type="FunFam" id="1.10.10.10:FF:000001">
    <property type="entry name" value="LysR family transcriptional regulator"/>
    <property type="match status" value="1"/>
</dbReference>
<evidence type="ECO:0000256" key="4">
    <source>
        <dbReference type="ARBA" id="ARBA00023125"/>
    </source>
</evidence>
<dbReference type="PANTHER" id="PTHR30293:SF0">
    <property type="entry name" value="NITROGEN ASSIMILATION REGULATORY PROTEIN NAC"/>
    <property type="match status" value="1"/>
</dbReference>
<organism evidence="8 11">
    <name type="scientific">Bradyrhizobium frederickii</name>
    <dbReference type="NCBI Taxonomy" id="2560054"/>
    <lineage>
        <taxon>Bacteria</taxon>
        <taxon>Pseudomonadati</taxon>
        <taxon>Pseudomonadota</taxon>
        <taxon>Alphaproteobacteria</taxon>
        <taxon>Hyphomicrobiales</taxon>
        <taxon>Nitrobacteraceae</taxon>
        <taxon>Bradyrhizobium</taxon>
    </lineage>
</organism>
<keyword evidence="4" id="KW-0238">DNA-binding</keyword>
<keyword evidence="11" id="KW-1185">Reference proteome</keyword>
<dbReference type="AlphaFoldDB" id="A0A4Y9KSZ7"/>
<dbReference type="InterPro" id="IPR000847">
    <property type="entry name" value="LysR_HTH_N"/>
</dbReference>
<evidence type="ECO:0000256" key="3">
    <source>
        <dbReference type="ARBA" id="ARBA00023015"/>
    </source>
</evidence>
<dbReference type="EMBL" id="SPQU01000076">
    <property type="protein sequence ID" value="TFV28175.1"/>
    <property type="molecule type" value="Genomic_DNA"/>
</dbReference>
<dbReference type="SUPFAM" id="SSF46785">
    <property type="entry name" value="Winged helix' DNA-binding domain"/>
    <property type="match status" value="1"/>
</dbReference>
<dbReference type="PRINTS" id="PR00039">
    <property type="entry name" value="HTHLYSR"/>
</dbReference>
<accession>A0A4Y9KSZ7</accession>